<accession>A0AAV7KRM9</accession>
<dbReference type="Proteomes" id="UP001066276">
    <property type="component" value="Chromosome 12"/>
</dbReference>
<feature type="compositionally biased region" description="Basic and acidic residues" evidence="1">
    <location>
        <begin position="79"/>
        <end position="91"/>
    </location>
</feature>
<comment type="caution">
    <text evidence="2">The sequence shown here is derived from an EMBL/GenBank/DDBJ whole genome shotgun (WGS) entry which is preliminary data.</text>
</comment>
<evidence type="ECO:0000256" key="1">
    <source>
        <dbReference type="SAM" id="MobiDB-lite"/>
    </source>
</evidence>
<dbReference type="AlphaFoldDB" id="A0AAV7KRM9"/>
<evidence type="ECO:0000313" key="3">
    <source>
        <dbReference type="Proteomes" id="UP001066276"/>
    </source>
</evidence>
<sequence>MSIHRCLLPSTKQVDVEALQPVDIEDLFNLLKATGGKKKEKRTIVCLITDRDDLQTDQIYQPGVGLQWDMKQTASKSTQTEERNPKERRDVSIQTLEEEISRNRFTSSRAKKKTKNK</sequence>
<dbReference type="EMBL" id="JANPWB010000016">
    <property type="protein sequence ID" value="KAJ1080879.1"/>
    <property type="molecule type" value="Genomic_DNA"/>
</dbReference>
<feature type="region of interest" description="Disordered" evidence="1">
    <location>
        <begin position="72"/>
        <end position="117"/>
    </location>
</feature>
<name>A0AAV7KRM9_PLEWA</name>
<reference evidence="2" key="1">
    <citation type="journal article" date="2022" name="bioRxiv">
        <title>Sequencing and chromosome-scale assembly of the giantPleurodeles waltlgenome.</title>
        <authorList>
            <person name="Brown T."/>
            <person name="Elewa A."/>
            <person name="Iarovenko S."/>
            <person name="Subramanian E."/>
            <person name="Araus A.J."/>
            <person name="Petzold A."/>
            <person name="Susuki M."/>
            <person name="Suzuki K.-i.T."/>
            <person name="Hayashi T."/>
            <person name="Toyoda A."/>
            <person name="Oliveira C."/>
            <person name="Osipova E."/>
            <person name="Leigh N.D."/>
            <person name="Simon A."/>
            <person name="Yun M.H."/>
        </authorList>
    </citation>
    <scope>NUCLEOTIDE SEQUENCE</scope>
    <source>
        <strain evidence="2">20211129_DDA</strain>
        <tissue evidence="2">Liver</tissue>
    </source>
</reference>
<evidence type="ECO:0000313" key="2">
    <source>
        <dbReference type="EMBL" id="KAJ1080879.1"/>
    </source>
</evidence>
<protein>
    <submittedName>
        <fullName evidence="2">Uncharacterized protein</fullName>
    </submittedName>
</protein>
<proteinExistence type="predicted"/>
<gene>
    <name evidence="2" type="ORF">NDU88_001068</name>
</gene>
<organism evidence="2 3">
    <name type="scientific">Pleurodeles waltl</name>
    <name type="common">Iberian ribbed newt</name>
    <dbReference type="NCBI Taxonomy" id="8319"/>
    <lineage>
        <taxon>Eukaryota</taxon>
        <taxon>Metazoa</taxon>
        <taxon>Chordata</taxon>
        <taxon>Craniata</taxon>
        <taxon>Vertebrata</taxon>
        <taxon>Euteleostomi</taxon>
        <taxon>Amphibia</taxon>
        <taxon>Batrachia</taxon>
        <taxon>Caudata</taxon>
        <taxon>Salamandroidea</taxon>
        <taxon>Salamandridae</taxon>
        <taxon>Pleurodelinae</taxon>
        <taxon>Pleurodeles</taxon>
    </lineage>
</organism>
<keyword evidence="3" id="KW-1185">Reference proteome</keyword>